<evidence type="ECO:0000313" key="6">
    <source>
        <dbReference type="Proteomes" id="UP000660729"/>
    </source>
</evidence>
<sequence length="300" mass="31773">MSDRSSTQSASANPRRTSTIGPTSNRSSAAIIPDRSSSLSVSTDTRSHKLVLITGATGAIGRATAVAFARTGKYNLALHYATANETTREKLLSAIGDVLPAVIDVALFQSDLSNFEGVRRLHREVVEGFGRGIDILFLNAGITGGKTNPSSLNDIPIDVFEDVWRMNCAGPILLTQLCAPHMEGQGWGRVVFNSSIAAFTGGGVGPHYASSKSAIHGFVHWFGANVASKGVTVNAVAPALIDDAAMLGEMDEGGKKRIAEKIPVGRLGRPEEVAETVLWLVSTAYVTRKIIPVDGGYHPY</sequence>
<evidence type="ECO:0000313" key="5">
    <source>
        <dbReference type="EMBL" id="KAF7197531.1"/>
    </source>
</evidence>
<dbReference type="Gene3D" id="3.40.50.720">
    <property type="entry name" value="NAD(P)-binding Rossmann-like Domain"/>
    <property type="match status" value="1"/>
</dbReference>
<dbReference type="Pfam" id="PF13561">
    <property type="entry name" value="adh_short_C2"/>
    <property type="match status" value="1"/>
</dbReference>
<protein>
    <submittedName>
        <fullName evidence="5">Putative oxidoreductase YmfI</fullName>
    </submittedName>
</protein>
<reference evidence="5" key="1">
    <citation type="submission" date="2020-04" db="EMBL/GenBank/DDBJ databases">
        <title>Draft genome resource of the tomato pathogen Pseudocercospora fuligena.</title>
        <authorList>
            <person name="Zaccaron A."/>
        </authorList>
    </citation>
    <scope>NUCLEOTIDE SEQUENCE</scope>
    <source>
        <strain evidence="5">PF001</strain>
    </source>
</reference>
<dbReference type="PRINTS" id="PR00081">
    <property type="entry name" value="GDHRDH"/>
</dbReference>
<comment type="similarity">
    <text evidence="1">Belongs to the short-chain dehydrogenases/reductases (SDR) family.</text>
</comment>
<dbReference type="Proteomes" id="UP000660729">
    <property type="component" value="Unassembled WGS sequence"/>
</dbReference>
<name>A0A8H6RUR8_9PEZI</name>
<dbReference type="OrthoDB" id="417891at2759"/>
<keyword evidence="3" id="KW-0560">Oxidoreductase</keyword>
<evidence type="ECO:0000256" key="2">
    <source>
        <dbReference type="ARBA" id="ARBA00022857"/>
    </source>
</evidence>
<evidence type="ECO:0000256" key="3">
    <source>
        <dbReference type="ARBA" id="ARBA00023002"/>
    </source>
</evidence>
<accession>A0A8H6RUR8</accession>
<feature type="compositionally biased region" description="Polar residues" evidence="4">
    <location>
        <begin position="1"/>
        <end position="28"/>
    </location>
</feature>
<dbReference type="InterPro" id="IPR036291">
    <property type="entry name" value="NAD(P)-bd_dom_sf"/>
</dbReference>
<keyword evidence="2" id="KW-0521">NADP</keyword>
<evidence type="ECO:0000256" key="4">
    <source>
        <dbReference type="SAM" id="MobiDB-lite"/>
    </source>
</evidence>
<keyword evidence="6" id="KW-1185">Reference proteome</keyword>
<gene>
    <name evidence="5" type="ORF">HII31_01126</name>
</gene>
<dbReference type="FunFam" id="3.40.50.720:FF:000173">
    <property type="entry name" value="3-oxoacyl-[acyl-carrier protein] reductase"/>
    <property type="match status" value="1"/>
</dbReference>
<dbReference type="GO" id="GO:0016616">
    <property type="term" value="F:oxidoreductase activity, acting on the CH-OH group of donors, NAD or NADP as acceptor"/>
    <property type="evidence" value="ECO:0007669"/>
    <property type="project" value="TreeGrafter"/>
</dbReference>
<dbReference type="InterPro" id="IPR020904">
    <property type="entry name" value="Sc_DH/Rdtase_CS"/>
</dbReference>
<feature type="region of interest" description="Disordered" evidence="4">
    <location>
        <begin position="1"/>
        <end position="35"/>
    </location>
</feature>
<dbReference type="SUPFAM" id="SSF51735">
    <property type="entry name" value="NAD(P)-binding Rossmann-fold domains"/>
    <property type="match status" value="1"/>
</dbReference>
<comment type="caution">
    <text evidence="5">The sequence shown here is derived from an EMBL/GenBank/DDBJ whole genome shotgun (WGS) entry which is preliminary data.</text>
</comment>
<dbReference type="InterPro" id="IPR002347">
    <property type="entry name" value="SDR_fam"/>
</dbReference>
<dbReference type="AlphaFoldDB" id="A0A8H6RUR8"/>
<dbReference type="GO" id="GO:0006633">
    <property type="term" value="P:fatty acid biosynthetic process"/>
    <property type="evidence" value="ECO:0007669"/>
    <property type="project" value="TreeGrafter"/>
</dbReference>
<organism evidence="5 6">
    <name type="scientific">Pseudocercospora fuligena</name>
    <dbReference type="NCBI Taxonomy" id="685502"/>
    <lineage>
        <taxon>Eukaryota</taxon>
        <taxon>Fungi</taxon>
        <taxon>Dikarya</taxon>
        <taxon>Ascomycota</taxon>
        <taxon>Pezizomycotina</taxon>
        <taxon>Dothideomycetes</taxon>
        <taxon>Dothideomycetidae</taxon>
        <taxon>Mycosphaerellales</taxon>
        <taxon>Mycosphaerellaceae</taxon>
        <taxon>Pseudocercospora</taxon>
    </lineage>
</organism>
<dbReference type="PANTHER" id="PTHR42760">
    <property type="entry name" value="SHORT-CHAIN DEHYDROGENASES/REDUCTASES FAMILY MEMBER"/>
    <property type="match status" value="1"/>
</dbReference>
<dbReference type="GO" id="GO:0048038">
    <property type="term" value="F:quinone binding"/>
    <property type="evidence" value="ECO:0007669"/>
    <property type="project" value="TreeGrafter"/>
</dbReference>
<dbReference type="EMBL" id="JABCIY010000012">
    <property type="protein sequence ID" value="KAF7197531.1"/>
    <property type="molecule type" value="Genomic_DNA"/>
</dbReference>
<dbReference type="PROSITE" id="PS00061">
    <property type="entry name" value="ADH_SHORT"/>
    <property type="match status" value="1"/>
</dbReference>
<evidence type="ECO:0000256" key="1">
    <source>
        <dbReference type="ARBA" id="ARBA00006484"/>
    </source>
</evidence>
<proteinExistence type="inferred from homology"/>
<dbReference type="PANTHER" id="PTHR42760:SF127">
    <property type="entry name" value="3-KETOACYL-ACYL CARRIER PROTEIN REDUCTASE-RELATED"/>
    <property type="match status" value="1"/>
</dbReference>
<dbReference type="CDD" id="cd05233">
    <property type="entry name" value="SDR_c"/>
    <property type="match status" value="1"/>
</dbReference>